<proteinExistence type="predicted"/>
<protein>
    <recommendedName>
        <fullName evidence="3">Zinc-finger domain-containing protein</fullName>
    </recommendedName>
</protein>
<dbReference type="EMBL" id="BAAANB010000021">
    <property type="protein sequence ID" value="GAA2037692.1"/>
    <property type="molecule type" value="Genomic_DNA"/>
</dbReference>
<evidence type="ECO:0000313" key="2">
    <source>
        <dbReference type="Proteomes" id="UP001501285"/>
    </source>
</evidence>
<dbReference type="RefSeq" id="WP_343993134.1">
    <property type="nucleotide sequence ID" value="NZ_BAAANB010000021.1"/>
</dbReference>
<keyword evidence="2" id="KW-1185">Reference proteome</keyword>
<evidence type="ECO:0000313" key="1">
    <source>
        <dbReference type="EMBL" id="GAA2037692.1"/>
    </source>
</evidence>
<comment type="caution">
    <text evidence="1">The sequence shown here is derived from an EMBL/GenBank/DDBJ whole genome shotgun (WGS) entry which is preliminary data.</text>
</comment>
<name>A0ABN2UJQ4_9MICO</name>
<dbReference type="Proteomes" id="UP001501285">
    <property type="component" value="Unassembled WGS sequence"/>
</dbReference>
<accession>A0ABN2UJQ4</accession>
<organism evidence="1 2">
    <name type="scientific">Terrabacter terrae</name>
    <dbReference type="NCBI Taxonomy" id="318434"/>
    <lineage>
        <taxon>Bacteria</taxon>
        <taxon>Bacillati</taxon>
        <taxon>Actinomycetota</taxon>
        <taxon>Actinomycetes</taxon>
        <taxon>Micrococcales</taxon>
        <taxon>Intrasporangiaceae</taxon>
        <taxon>Terrabacter</taxon>
    </lineage>
</organism>
<evidence type="ECO:0008006" key="3">
    <source>
        <dbReference type="Google" id="ProtNLM"/>
    </source>
</evidence>
<sequence>MNQPPLPGPAALDGSSVDALLQDTTPWLSCEECFERMDAYVEAAVHRSPQQDEAMATHLRACAACHEEAQSLVDLLRGL</sequence>
<reference evidence="1 2" key="1">
    <citation type="journal article" date="2019" name="Int. J. Syst. Evol. Microbiol.">
        <title>The Global Catalogue of Microorganisms (GCM) 10K type strain sequencing project: providing services to taxonomists for standard genome sequencing and annotation.</title>
        <authorList>
            <consortium name="The Broad Institute Genomics Platform"/>
            <consortium name="The Broad Institute Genome Sequencing Center for Infectious Disease"/>
            <person name="Wu L."/>
            <person name="Ma J."/>
        </authorList>
    </citation>
    <scope>NUCLEOTIDE SEQUENCE [LARGE SCALE GENOMIC DNA]</scope>
    <source>
        <strain evidence="1 2">JCM 14283</strain>
    </source>
</reference>
<gene>
    <name evidence="1" type="ORF">GCM10009740_32030</name>
</gene>